<dbReference type="RefSeq" id="XP_040630049.1">
    <property type="nucleotide sequence ID" value="XM_040774487.1"/>
</dbReference>
<evidence type="ECO:0000313" key="2">
    <source>
        <dbReference type="Proteomes" id="UP000030653"/>
    </source>
</evidence>
<feature type="non-terminal residue" evidence="1">
    <location>
        <position position="133"/>
    </location>
</feature>
<protein>
    <submittedName>
        <fullName evidence="1">Uncharacterized protein</fullName>
    </submittedName>
</protein>
<dbReference type="EMBL" id="JH795860">
    <property type="protein sequence ID" value="EJU03155.1"/>
    <property type="molecule type" value="Genomic_DNA"/>
</dbReference>
<dbReference type="GeneID" id="63689549"/>
<dbReference type="OrthoDB" id="2506088at2759"/>
<keyword evidence="2" id="KW-1185">Reference proteome</keyword>
<accession>M5G4K0</accession>
<evidence type="ECO:0000313" key="1">
    <source>
        <dbReference type="EMBL" id="EJU03155.1"/>
    </source>
</evidence>
<name>M5G4K0_DACPD</name>
<gene>
    <name evidence="1" type="ORF">DACRYDRAFT_40646</name>
</gene>
<dbReference type="HOGENOM" id="CLU_004591_3_1_1"/>
<dbReference type="OMA" id="WETEIVS"/>
<sequence>LDPHESPLVELLHTFLLGVCKYLWGHTVEILEKKPNTKAGHAQRPKACMPMALVQMRIDTLSKDGLNIPSIPLAYIVQYKYSLISKHFHLLIQMMPFLIEDLVDGEVLEAWVMLGLAAVQLWQTDIQDSNSYL</sequence>
<organism evidence="1 2">
    <name type="scientific">Dacryopinax primogenitus (strain DJM 731)</name>
    <name type="common">Brown rot fungus</name>
    <dbReference type="NCBI Taxonomy" id="1858805"/>
    <lineage>
        <taxon>Eukaryota</taxon>
        <taxon>Fungi</taxon>
        <taxon>Dikarya</taxon>
        <taxon>Basidiomycota</taxon>
        <taxon>Agaricomycotina</taxon>
        <taxon>Dacrymycetes</taxon>
        <taxon>Dacrymycetales</taxon>
        <taxon>Dacrymycetaceae</taxon>
        <taxon>Dacryopinax</taxon>
    </lineage>
</organism>
<dbReference type="STRING" id="1858805.M5G4K0"/>
<feature type="non-terminal residue" evidence="1">
    <location>
        <position position="1"/>
    </location>
</feature>
<dbReference type="AlphaFoldDB" id="M5G4K0"/>
<dbReference type="Proteomes" id="UP000030653">
    <property type="component" value="Unassembled WGS sequence"/>
</dbReference>
<proteinExistence type="predicted"/>
<reference evidence="1 2" key="1">
    <citation type="journal article" date="2012" name="Science">
        <title>The Paleozoic origin of enzymatic lignin decomposition reconstructed from 31 fungal genomes.</title>
        <authorList>
            <person name="Floudas D."/>
            <person name="Binder M."/>
            <person name="Riley R."/>
            <person name="Barry K."/>
            <person name="Blanchette R.A."/>
            <person name="Henrissat B."/>
            <person name="Martinez A.T."/>
            <person name="Otillar R."/>
            <person name="Spatafora J.W."/>
            <person name="Yadav J.S."/>
            <person name="Aerts A."/>
            <person name="Benoit I."/>
            <person name="Boyd A."/>
            <person name="Carlson A."/>
            <person name="Copeland A."/>
            <person name="Coutinho P.M."/>
            <person name="de Vries R.P."/>
            <person name="Ferreira P."/>
            <person name="Findley K."/>
            <person name="Foster B."/>
            <person name="Gaskell J."/>
            <person name="Glotzer D."/>
            <person name="Gorecki P."/>
            <person name="Heitman J."/>
            <person name="Hesse C."/>
            <person name="Hori C."/>
            <person name="Igarashi K."/>
            <person name="Jurgens J.A."/>
            <person name="Kallen N."/>
            <person name="Kersten P."/>
            <person name="Kohler A."/>
            <person name="Kuees U."/>
            <person name="Kumar T.K.A."/>
            <person name="Kuo A."/>
            <person name="LaButti K."/>
            <person name="Larrondo L.F."/>
            <person name="Lindquist E."/>
            <person name="Ling A."/>
            <person name="Lombard V."/>
            <person name="Lucas S."/>
            <person name="Lundell T."/>
            <person name="Martin R."/>
            <person name="McLaughlin D.J."/>
            <person name="Morgenstern I."/>
            <person name="Morin E."/>
            <person name="Murat C."/>
            <person name="Nagy L.G."/>
            <person name="Nolan M."/>
            <person name="Ohm R.A."/>
            <person name="Patyshakuliyeva A."/>
            <person name="Rokas A."/>
            <person name="Ruiz-Duenas F.J."/>
            <person name="Sabat G."/>
            <person name="Salamov A."/>
            <person name="Samejima M."/>
            <person name="Schmutz J."/>
            <person name="Slot J.C."/>
            <person name="St John F."/>
            <person name="Stenlid J."/>
            <person name="Sun H."/>
            <person name="Sun S."/>
            <person name="Syed K."/>
            <person name="Tsang A."/>
            <person name="Wiebenga A."/>
            <person name="Young D."/>
            <person name="Pisabarro A."/>
            <person name="Eastwood D.C."/>
            <person name="Martin F."/>
            <person name="Cullen D."/>
            <person name="Grigoriev I.V."/>
            <person name="Hibbett D.S."/>
        </authorList>
    </citation>
    <scope>NUCLEOTIDE SEQUENCE [LARGE SCALE GENOMIC DNA]</scope>
    <source>
        <strain evidence="1 2">DJM-731 SS1</strain>
    </source>
</reference>